<keyword evidence="2" id="KW-1185">Reference proteome</keyword>
<evidence type="ECO:0000313" key="2">
    <source>
        <dbReference type="Proteomes" id="UP001195941"/>
    </source>
</evidence>
<proteinExistence type="predicted"/>
<name>A0ABS5HM96_9RHOB</name>
<protein>
    <submittedName>
        <fullName evidence="1">Uncharacterized protein</fullName>
    </submittedName>
</protein>
<reference evidence="1 2" key="1">
    <citation type="journal article" date="2021" name="Arch. Microbiol.">
        <title>Thalassobius aquimarinus sp. nov., isolated from the Sea of Japan seashore.</title>
        <authorList>
            <person name="Kurilenko V.V."/>
            <person name="Romanenko L.A."/>
            <person name="Chernysheva N.Y."/>
            <person name="Velansky P.V."/>
            <person name="Tekutyeva L.A."/>
            <person name="Isaeva M.P."/>
            <person name="Mikhailov V.V."/>
        </authorList>
    </citation>
    <scope>NUCLEOTIDE SEQUENCE [LARGE SCALE GENOMIC DNA]</scope>
    <source>
        <strain evidence="1 2">KMM 8518</strain>
    </source>
</reference>
<organism evidence="1 2">
    <name type="scientific">Thalassovita aquimarina</name>
    <dbReference type="NCBI Taxonomy" id="2785917"/>
    <lineage>
        <taxon>Bacteria</taxon>
        <taxon>Pseudomonadati</taxon>
        <taxon>Pseudomonadota</taxon>
        <taxon>Alphaproteobacteria</taxon>
        <taxon>Rhodobacterales</taxon>
        <taxon>Roseobacteraceae</taxon>
        <taxon>Thalassovita</taxon>
    </lineage>
</organism>
<sequence length="101" mass="11052">MQIAFLPIRHDERLSISRTGDILTLNGEEFDFSAVPEGGALPREAVGCDWLASDVERASGALRLTLLLPHGAQTPSETLFPALLILERDGPVDLPPYEIDR</sequence>
<dbReference type="EMBL" id="JADMKU010000002">
    <property type="protein sequence ID" value="MBR9650061.1"/>
    <property type="molecule type" value="Genomic_DNA"/>
</dbReference>
<evidence type="ECO:0000313" key="1">
    <source>
        <dbReference type="EMBL" id="MBR9650061.1"/>
    </source>
</evidence>
<dbReference type="RefSeq" id="WP_212699575.1">
    <property type="nucleotide sequence ID" value="NZ_JADMKU010000002.1"/>
</dbReference>
<dbReference type="Proteomes" id="UP001195941">
    <property type="component" value="Unassembled WGS sequence"/>
</dbReference>
<accession>A0ABS5HM96</accession>
<gene>
    <name evidence="1" type="ORF">IT775_02855</name>
</gene>
<comment type="caution">
    <text evidence="1">The sequence shown here is derived from an EMBL/GenBank/DDBJ whole genome shotgun (WGS) entry which is preliminary data.</text>
</comment>